<evidence type="ECO:0000256" key="3">
    <source>
        <dbReference type="ARBA" id="ARBA00012154"/>
    </source>
</evidence>
<sequence>MVTSDAVDPTSTRASTDAATGARPVAVVVGPPGAGKTTVAAALADRLGVPFHDVDLAIEQQQGRSISDIFVDDGEPVFRELERDEVARALAEQRGVLALGGGAVVTPETQQALEGHVVVFLDVTIADASRRIGFDRSRPLLSVNPRASWTAMMNTRRPTYQQVATHRVDTAGRTPDEVVDAVLTALELTARPDAPDAPDAPNDPA</sequence>
<feature type="binding site" evidence="11">
    <location>
        <position position="55"/>
    </location>
    <ligand>
        <name>substrate</name>
    </ligand>
</feature>
<dbReference type="Pfam" id="PF01202">
    <property type="entry name" value="SKI"/>
    <property type="match status" value="1"/>
</dbReference>
<dbReference type="InterPro" id="IPR027417">
    <property type="entry name" value="P-loop_NTPase"/>
</dbReference>
<dbReference type="CDD" id="cd00464">
    <property type="entry name" value="SK"/>
    <property type="match status" value="1"/>
</dbReference>
<proteinExistence type="inferred from homology"/>
<dbReference type="EC" id="2.7.1.71" evidence="3 11"/>
<evidence type="ECO:0000256" key="10">
    <source>
        <dbReference type="ARBA" id="ARBA00048567"/>
    </source>
</evidence>
<evidence type="ECO:0000256" key="6">
    <source>
        <dbReference type="ARBA" id="ARBA00022741"/>
    </source>
</evidence>
<feature type="binding site" evidence="11">
    <location>
        <position position="101"/>
    </location>
    <ligand>
        <name>substrate</name>
    </ligand>
</feature>
<evidence type="ECO:0000256" key="12">
    <source>
        <dbReference type="SAM" id="MobiDB-lite"/>
    </source>
</evidence>
<dbReference type="GO" id="GO:0008652">
    <property type="term" value="P:amino acid biosynthetic process"/>
    <property type="evidence" value="ECO:0007669"/>
    <property type="project" value="UniProtKB-KW"/>
</dbReference>
<dbReference type="GO" id="GO:0005524">
    <property type="term" value="F:ATP binding"/>
    <property type="evidence" value="ECO:0007669"/>
    <property type="project" value="UniProtKB-UniRule"/>
</dbReference>
<evidence type="ECO:0000313" key="15">
    <source>
        <dbReference type="Proteomes" id="UP000590811"/>
    </source>
</evidence>
<feature type="domain" description="AAA+ ATPase" evidence="13">
    <location>
        <begin position="22"/>
        <end position="144"/>
    </location>
</feature>
<dbReference type="InterPro" id="IPR000623">
    <property type="entry name" value="Shikimate_kinase/TSH1"/>
</dbReference>
<dbReference type="GO" id="GO:0000287">
    <property type="term" value="F:magnesium ion binding"/>
    <property type="evidence" value="ECO:0007669"/>
    <property type="project" value="UniProtKB-UniRule"/>
</dbReference>
<dbReference type="Proteomes" id="UP000590811">
    <property type="component" value="Unassembled WGS sequence"/>
</dbReference>
<comment type="cofactor">
    <cofactor evidence="11">
        <name>Mg(2+)</name>
        <dbReference type="ChEBI" id="CHEBI:18420"/>
    </cofactor>
    <text evidence="11">Binds 1 Mg(2+) ion per subunit.</text>
</comment>
<comment type="subunit">
    <text evidence="11">Monomer.</text>
</comment>
<keyword evidence="8 11" id="KW-0067">ATP-binding</keyword>
<dbReference type="GO" id="GO:0009073">
    <property type="term" value="P:aromatic amino acid family biosynthetic process"/>
    <property type="evidence" value="ECO:0007669"/>
    <property type="project" value="UniProtKB-KW"/>
</dbReference>
<keyword evidence="11" id="KW-0479">Metal-binding</keyword>
<dbReference type="PROSITE" id="PS01128">
    <property type="entry name" value="SHIKIMATE_KINASE"/>
    <property type="match status" value="1"/>
</dbReference>
<keyword evidence="6 11" id="KW-0547">Nucleotide-binding</keyword>
<feature type="binding site" evidence="11">
    <location>
        <position position="156"/>
    </location>
    <ligand>
        <name>substrate</name>
    </ligand>
</feature>
<dbReference type="EMBL" id="JACHVT010000006">
    <property type="protein sequence ID" value="MBB2987847.1"/>
    <property type="molecule type" value="Genomic_DNA"/>
</dbReference>
<feature type="compositionally biased region" description="Polar residues" evidence="12">
    <location>
        <begin position="1"/>
        <end position="17"/>
    </location>
</feature>
<dbReference type="SMART" id="SM00382">
    <property type="entry name" value="AAA"/>
    <property type="match status" value="1"/>
</dbReference>
<protein>
    <recommendedName>
        <fullName evidence="3 11">Shikimate kinase</fullName>
        <shortName evidence="11">SK</shortName>
        <ecNumber evidence="3 11">2.7.1.71</ecNumber>
    </recommendedName>
</protein>
<comment type="catalytic activity">
    <reaction evidence="10 11">
        <text>shikimate + ATP = 3-phosphoshikimate + ADP + H(+)</text>
        <dbReference type="Rhea" id="RHEA:13121"/>
        <dbReference type="ChEBI" id="CHEBI:15378"/>
        <dbReference type="ChEBI" id="CHEBI:30616"/>
        <dbReference type="ChEBI" id="CHEBI:36208"/>
        <dbReference type="ChEBI" id="CHEBI:145989"/>
        <dbReference type="ChEBI" id="CHEBI:456216"/>
        <dbReference type="EC" id="2.7.1.71"/>
    </reaction>
</comment>
<dbReference type="InterPro" id="IPR003593">
    <property type="entry name" value="AAA+_ATPase"/>
</dbReference>
<comment type="pathway">
    <text evidence="1 11">Metabolic intermediate biosynthesis; chorismate biosynthesis; chorismate from D-erythrose 4-phosphate and phosphoenolpyruvate: step 5/7.</text>
</comment>
<dbReference type="PANTHER" id="PTHR21087:SF16">
    <property type="entry name" value="SHIKIMATE KINASE 1, CHLOROPLASTIC"/>
    <property type="match status" value="1"/>
</dbReference>
<dbReference type="InterPro" id="IPR031322">
    <property type="entry name" value="Shikimate/glucono_kinase"/>
</dbReference>
<dbReference type="GO" id="GO:0004765">
    <property type="term" value="F:shikimate kinase activity"/>
    <property type="evidence" value="ECO:0007669"/>
    <property type="project" value="UniProtKB-UniRule"/>
</dbReference>
<keyword evidence="11" id="KW-0963">Cytoplasm</keyword>
<comment type="similarity">
    <text evidence="2 11">Belongs to the shikimate kinase family.</text>
</comment>
<feature type="binding site" evidence="11">
    <location>
        <begin position="33"/>
        <end position="38"/>
    </location>
    <ligand>
        <name>ATP</name>
        <dbReference type="ChEBI" id="CHEBI:30616"/>
    </ligand>
</feature>
<comment type="function">
    <text evidence="11">Catalyzes the specific phosphorylation of the 3-hydroxyl group of shikimic acid using ATP as a cosubstrate.</text>
</comment>
<comment type="subcellular location">
    <subcellularLocation>
        <location evidence="11">Cytoplasm</location>
    </subcellularLocation>
</comment>
<gene>
    <name evidence="11" type="primary">aroK</name>
    <name evidence="14" type="ORF">FHW14_003033</name>
</gene>
<dbReference type="HAMAP" id="MF_00109">
    <property type="entry name" value="Shikimate_kinase"/>
    <property type="match status" value="1"/>
</dbReference>
<feature type="binding site" evidence="11">
    <location>
        <position position="79"/>
    </location>
    <ligand>
        <name>substrate</name>
    </ligand>
</feature>
<evidence type="ECO:0000256" key="7">
    <source>
        <dbReference type="ARBA" id="ARBA00022777"/>
    </source>
</evidence>
<evidence type="ECO:0000256" key="4">
    <source>
        <dbReference type="ARBA" id="ARBA00022605"/>
    </source>
</evidence>
<comment type="caution">
    <text evidence="14">The sequence shown here is derived from an EMBL/GenBank/DDBJ whole genome shotgun (WGS) entry which is preliminary data.</text>
</comment>
<dbReference type="UniPathway" id="UPA00053">
    <property type="reaction ID" value="UER00088"/>
</dbReference>
<keyword evidence="4 11" id="KW-0028">Amino-acid biosynthesis</keyword>
<keyword evidence="11" id="KW-0460">Magnesium</keyword>
<organism evidence="14 15">
    <name type="scientific">Terracoccus luteus</name>
    <dbReference type="NCBI Taxonomy" id="53356"/>
    <lineage>
        <taxon>Bacteria</taxon>
        <taxon>Bacillati</taxon>
        <taxon>Actinomycetota</taxon>
        <taxon>Actinomycetes</taxon>
        <taxon>Micrococcales</taxon>
        <taxon>Intrasporangiaceae</taxon>
        <taxon>Terracoccus</taxon>
    </lineage>
</organism>
<evidence type="ECO:0000256" key="2">
    <source>
        <dbReference type="ARBA" id="ARBA00006997"/>
    </source>
</evidence>
<keyword evidence="7 11" id="KW-0418">Kinase</keyword>
<dbReference type="AlphaFoldDB" id="A0A839PWG4"/>
<name>A0A839PWG4_9MICO</name>
<feature type="region of interest" description="Disordered" evidence="12">
    <location>
        <begin position="1"/>
        <end position="20"/>
    </location>
</feature>
<dbReference type="RefSeq" id="WP_253354711.1">
    <property type="nucleotide sequence ID" value="NZ_JACHVT010000006.1"/>
</dbReference>
<evidence type="ECO:0000256" key="5">
    <source>
        <dbReference type="ARBA" id="ARBA00022679"/>
    </source>
</evidence>
<reference evidence="14 15" key="1">
    <citation type="submission" date="2020-08" db="EMBL/GenBank/DDBJ databases">
        <title>Genomic Encyclopedia of Type Strains, Phase IV (KMG-V): Genome sequencing to study the core and pangenomes of soil and plant-associated prokaryotes.</title>
        <authorList>
            <person name="Whitman W."/>
        </authorList>
    </citation>
    <scope>NUCLEOTIDE SEQUENCE [LARGE SCALE GENOMIC DNA]</scope>
    <source>
        <strain evidence="14 15">B3ACCR2</strain>
    </source>
</reference>
<dbReference type="PANTHER" id="PTHR21087">
    <property type="entry name" value="SHIKIMATE KINASE"/>
    <property type="match status" value="1"/>
</dbReference>
<evidence type="ECO:0000313" key="14">
    <source>
        <dbReference type="EMBL" id="MBB2987847.1"/>
    </source>
</evidence>
<feature type="binding site" evidence="11">
    <location>
        <position position="37"/>
    </location>
    <ligand>
        <name>Mg(2+)</name>
        <dbReference type="ChEBI" id="CHEBI:18420"/>
    </ligand>
</feature>
<keyword evidence="5 11" id="KW-0808">Transferase</keyword>
<accession>A0A839PWG4</accession>
<dbReference type="GO" id="GO:0009423">
    <property type="term" value="P:chorismate biosynthetic process"/>
    <property type="evidence" value="ECO:0007669"/>
    <property type="project" value="UniProtKB-UniRule"/>
</dbReference>
<dbReference type="GO" id="GO:0005829">
    <property type="term" value="C:cytosol"/>
    <property type="evidence" value="ECO:0007669"/>
    <property type="project" value="TreeGrafter"/>
</dbReference>
<dbReference type="InterPro" id="IPR023000">
    <property type="entry name" value="Shikimate_kinase_CS"/>
</dbReference>
<evidence type="ECO:0000256" key="9">
    <source>
        <dbReference type="ARBA" id="ARBA00023141"/>
    </source>
</evidence>
<evidence type="ECO:0000256" key="11">
    <source>
        <dbReference type="HAMAP-Rule" id="MF_00109"/>
    </source>
</evidence>
<evidence type="ECO:0000256" key="1">
    <source>
        <dbReference type="ARBA" id="ARBA00004842"/>
    </source>
</evidence>
<feature type="binding site" evidence="11">
    <location>
        <position position="138"/>
    </location>
    <ligand>
        <name>ATP</name>
        <dbReference type="ChEBI" id="CHEBI:30616"/>
    </ligand>
</feature>
<dbReference type="PRINTS" id="PR01100">
    <property type="entry name" value="SHIKIMTKNASE"/>
</dbReference>
<dbReference type="SUPFAM" id="SSF52540">
    <property type="entry name" value="P-loop containing nucleoside triphosphate hydrolases"/>
    <property type="match status" value="1"/>
</dbReference>
<feature type="binding site" evidence="11">
    <location>
        <position position="173"/>
    </location>
    <ligand>
        <name>ATP</name>
        <dbReference type="ChEBI" id="CHEBI:30616"/>
    </ligand>
</feature>
<evidence type="ECO:0000259" key="13">
    <source>
        <dbReference type="SMART" id="SM00382"/>
    </source>
</evidence>
<dbReference type="Gene3D" id="3.40.50.300">
    <property type="entry name" value="P-loop containing nucleotide triphosphate hydrolases"/>
    <property type="match status" value="1"/>
</dbReference>
<keyword evidence="9 11" id="KW-0057">Aromatic amino acid biosynthesis</keyword>
<evidence type="ECO:0000256" key="8">
    <source>
        <dbReference type="ARBA" id="ARBA00022840"/>
    </source>
</evidence>